<keyword evidence="8" id="KW-1185">Reference proteome</keyword>
<evidence type="ECO:0000256" key="3">
    <source>
        <dbReference type="ARBA" id="ARBA00023002"/>
    </source>
</evidence>
<sequence>MRLEEGWVPVALSASIEAGTSAGAVVAGSEIVVWRDTGGTAHVWEDRCPHRGMRLSFGFVRGDHIACLYHGWQYDAAGQCRYIPAHPNLDVPQTIKVPLYRVAERYGILWATAAAEALLPDVGADTAFAPVRSIAIDCPAAAVRAELGLEGAGEGPVSVITRDGDRLLAAVQTVAPARSCLHLVLLDAAPGPVARQKHHARWAQALRVRLETASEVA</sequence>
<dbReference type="InterPro" id="IPR036922">
    <property type="entry name" value="Rieske_2Fe-2S_sf"/>
</dbReference>
<evidence type="ECO:0000256" key="5">
    <source>
        <dbReference type="ARBA" id="ARBA00023014"/>
    </source>
</evidence>
<organism evidence="7 8">
    <name type="scientific">Rhizobium quercicola</name>
    <dbReference type="NCBI Taxonomy" id="2901226"/>
    <lineage>
        <taxon>Bacteria</taxon>
        <taxon>Pseudomonadati</taxon>
        <taxon>Pseudomonadota</taxon>
        <taxon>Alphaproteobacteria</taxon>
        <taxon>Hyphomicrobiales</taxon>
        <taxon>Rhizobiaceae</taxon>
        <taxon>Rhizobium/Agrobacterium group</taxon>
        <taxon>Rhizobium</taxon>
    </lineage>
</organism>
<dbReference type="InterPro" id="IPR015881">
    <property type="entry name" value="ARHD_Rieske_2Fe_2S"/>
</dbReference>
<comment type="caution">
    <text evidence="7">The sequence shown here is derived from an EMBL/GenBank/DDBJ whole genome shotgun (WGS) entry which is preliminary data.</text>
</comment>
<dbReference type="PROSITE" id="PS51296">
    <property type="entry name" value="RIESKE"/>
    <property type="match status" value="1"/>
</dbReference>
<evidence type="ECO:0000259" key="6">
    <source>
        <dbReference type="PROSITE" id="PS51296"/>
    </source>
</evidence>
<reference evidence="7" key="1">
    <citation type="submission" date="2021-12" db="EMBL/GenBank/DDBJ databases">
        <authorList>
            <person name="Li Y."/>
        </authorList>
    </citation>
    <scope>NUCLEOTIDE SEQUENCE</scope>
    <source>
        <strain evidence="7">DKSPLA3</strain>
    </source>
</reference>
<proteinExistence type="predicted"/>
<dbReference type="GO" id="GO:0051537">
    <property type="term" value="F:2 iron, 2 sulfur cluster binding"/>
    <property type="evidence" value="ECO:0007669"/>
    <property type="project" value="UniProtKB-KW"/>
</dbReference>
<keyword evidence="3" id="KW-0560">Oxidoreductase</keyword>
<evidence type="ECO:0000256" key="2">
    <source>
        <dbReference type="ARBA" id="ARBA00022723"/>
    </source>
</evidence>
<evidence type="ECO:0000313" key="7">
    <source>
        <dbReference type="EMBL" id="MCD7109543.1"/>
    </source>
</evidence>
<dbReference type="GO" id="GO:0005506">
    <property type="term" value="F:iron ion binding"/>
    <property type="evidence" value="ECO:0007669"/>
    <property type="project" value="InterPro"/>
</dbReference>
<evidence type="ECO:0000256" key="1">
    <source>
        <dbReference type="ARBA" id="ARBA00022714"/>
    </source>
</evidence>
<dbReference type="InterPro" id="IPR017941">
    <property type="entry name" value="Rieske_2Fe-2S"/>
</dbReference>
<feature type="domain" description="Rieske" evidence="6">
    <location>
        <begin position="7"/>
        <end position="111"/>
    </location>
</feature>
<dbReference type="PROSITE" id="PS00570">
    <property type="entry name" value="RING_HYDROXYL_ALPHA"/>
    <property type="match status" value="1"/>
</dbReference>
<keyword evidence="1" id="KW-0001">2Fe-2S</keyword>
<keyword evidence="4" id="KW-0408">Iron</keyword>
<dbReference type="SUPFAM" id="SSF50022">
    <property type="entry name" value="ISP domain"/>
    <property type="match status" value="1"/>
</dbReference>
<keyword evidence="2" id="KW-0479">Metal-binding</keyword>
<accession>A0A9X1T769</accession>
<dbReference type="InterPro" id="IPR050584">
    <property type="entry name" value="Cholesterol_7-desaturase"/>
</dbReference>
<dbReference type="AlphaFoldDB" id="A0A9X1T769"/>
<dbReference type="PANTHER" id="PTHR21266">
    <property type="entry name" value="IRON-SULFUR DOMAIN CONTAINING PROTEIN"/>
    <property type="match status" value="1"/>
</dbReference>
<gene>
    <name evidence="7" type="ORF">LRX75_10845</name>
</gene>
<protein>
    <submittedName>
        <fullName evidence="7">Rieske (2Fe-2S) protein</fullName>
    </submittedName>
</protein>
<dbReference type="RefSeq" id="WP_231814254.1">
    <property type="nucleotide sequence ID" value="NZ_JAJOZR010000006.1"/>
</dbReference>
<name>A0A9X1T769_9HYPH</name>
<dbReference type="CDD" id="cd03469">
    <property type="entry name" value="Rieske_RO_Alpha_N"/>
    <property type="match status" value="1"/>
</dbReference>
<dbReference type="Pfam" id="PF00355">
    <property type="entry name" value="Rieske"/>
    <property type="match status" value="1"/>
</dbReference>
<evidence type="ECO:0000256" key="4">
    <source>
        <dbReference type="ARBA" id="ARBA00023004"/>
    </source>
</evidence>
<dbReference type="Proteomes" id="UP001139089">
    <property type="component" value="Unassembled WGS sequence"/>
</dbReference>
<evidence type="ECO:0000313" key="8">
    <source>
        <dbReference type="Proteomes" id="UP001139089"/>
    </source>
</evidence>
<dbReference type="GO" id="GO:0016491">
    <property type="term" value="F:oxidoreductase activity"/>
    <property type="evidence" value="ECO:0007669"/>
    <property type="project" value="UniProtKB-KW"/>
</dbReference>
<dbReference type="EMBL" id="JAJOZR010000006">
    <property type="protein sequence ID" value="MCD7109543.1"/>
    <property type="molecule type" value="Genomic_DNA"/>
</dbReference>
<keyword evidence="5" id="KW-0411">Iron-sulfur</keyword>
<dbReference type="Gene3D" id="2.102.10.10">
    <property type="entry name" value="Rieske [2Fe-2S] iron-sulphur domain"/>
    <property type="match status" value="1"/>
</dbReference>
<dbReference type="PANTHER" id="PTHR21266:SF60">
    <property type="entry name" value="3-KETOSTEROID-9-ALPHA-MONOOXYGENASE, OXYGENASE COMPONENT"/>
    <property type="match status" value="1"/>
</dbReference>